<dbReference type="HOGENOM" id="CLU_065125_0_0_11"/>
<reference evidence="3 4" key="1">
    <citation type="submission" date="2011-11" db="EMBL/GenBank/DDBJ databases">
        <title>The Noncontiguous Finished sequence of Saccharomonospora cyanea NA-134.</title>
        <authorList>
            <consortium name="US DOE Joint Genome Institute"/>
            <person name="Lucas S."/>
            <person name="Han J."/>
            <person name="Lapidus A."/>
            <person name="Cheng J.-F."/>
            <person name="Goodwin L."/>
            <person name="Pitluck S."/>
            <person name="Peters L."/>
            <person name="Ovchinnikova G."/>
            <person name="Lu M."/>
            <person name="Detter J.C."/>
            <person name="Han C."/>
            <person name="Tapia R."/>
            <person name="Land M."/>
            <person name="Hauser L."/>
            <person name="Kyrpides N."/>
            <person name="Ivanova N."/>
            <person name="Pagani I."/>
            <person name="Brambilla E.-M."/>
            <person name="Klenk H.-P."/>
            <person name="Woyke T."/>
        </authorList>
    </citation>
    <scope>NUCLEOTIDE SEQUENCE [LARGE SCALE GENOMIC DNA]</scope>
    <source>
        <strain evidence="3 4">NA-134</strain>
    </source>
</reference>
<dbReference type="Gene3D" id="3.30.360.10">
    <property type="entry name" value="Dihydrodipicolinate Reductase, domain 2"/>
    <property type="match status" value="1"/>
</dbReference>
<keyword evidence="4" id="KW-1185">Reference proteome</keyword>
<protein>
    <submittedName>
        <fullName evidence="3">Thiazolinyl imide reductase</fullName>
    </submittedName>
</protein>
<name>H5XHL2_9PSEU</name>
<dbReference type="InterPro" id="IPR048655">
    <property type="entry name" value="Irp3-like_C"/>
</dbReference>
<evidence type="ECO:0000259" key="2">
    <source>
        <dbReference type="Pfam" id="PF21390"/>
    </source>
</evidence>
<organism evidence="3 4">
    <name type="scientific">Saccharomonospora cyanea NA-134</name>
    <dbReference type="NCBI Taxonomy" id="882082"/>
    <lineage>
        <taxon>Bacteria</taxon>
        <taxon>Bacillati</taxon>
        <taxon>Actinomycetota</taxon>
        <taxon>Actinomycetes</taxon>
        <taxon>Pseudonocardiales</taxon>
        <taxon>Pseudonocardiaceae</taxon>
        <taxon>Saccharomonospora</taxon>
    </lineage>
</organism>
<dbReference type="EMBL" id="CM001440">
    <property type="protein sequence ID" value="EHR61692.1"/>
    <property type="molecule type" value="Genomic_DNA"/>
</dbReference>
<dbReference type="InterPro" id="IPR051450">
    <property type="entry name" value="Gfo/Idh/MocA_Oxidoreductases"/>
</dbReference>
<dbReference type="NCBIfam" id="TIGR01761">
    <property type="entry name" value="thiaz-red"/>
    <property type="match status" value="1"/>
</dbReference>
<dbReference type="Pfam" id="PF21390">
    <property type="entry name" value="Irp3-like_C"/>
    <property type="match status" value="1"/>
</dbReference>
<dbReference type="PANTHER" id="PTHR43377:SF1">
    <property type="entry name" value="BILIVERDIN REDUCTASE A"/>
    <property type="match status" value="1"/>
</dbReference>
<dbReference type="GO" id="GO:0000166">
    <property type="term" value="F:nucleotide binding"/>
    <property type="evidence" value="ECO:0007669"/>
    <property type="project" value="InterPro"/>
</dbReference>
<evidence type="ECO:0000259" key="1">
    <source>
        <dbReference type="Pfam" id="PF01408"/>
    </source>
</evidence>
<gene>
    <name evidence="3" type="ORF">SaccyDRAFT_2846</name>
</gene>
<evidence type="ECO:0000313" key="3">
    <source>
        <dbReference type="EMBL" id="EHR61692.1"/>
    </source>
</evidence>
<dbReference type="AlphaFoldDB" id="H5XHL2"/>
<proteinExistence type="predicted"/>
<dbReference type="InterPro" id="IPR036291">
    <property type="entry name" value="NAD(P)-bd_dom_sf"/>
</dbReference>
<evidence type="ECO:0000313" key="4">
    <source>
        <dbReference type="Proteomes" id="UP000002791"/>
    </source>
</evidence>
<dbReference type="InterPro" id="IPR000683">
    <property type="entry name" value="Gfo/Idh/MocA-like_OxRdtase_N"/>
</dbReference>
<dbReference type="SUPFAM" id="SSF51735">
    <property type="entry name" value="NAD(P)-binding Rossmann-fold domains"/>
    <property type="match status" value="1"/>
</dbReference>
<feature type="domain" description="Thiazolinyl imine reductase-like C-terminal" evidence="2">
    <location>
        <begin position="149"/>
        <end position="246"/>
    </location>
</feature>
<dbReference type="InterPro" id="IPR010091">
    <property type="entry name" value="Thiazolinyl_imide_reductase"/>
</dbReference>
<dbReference type="PANTHER" id="PTHR43377">
    <property type="entry name" value="BILIVERDIN REDUCTASE A"/>
    <property type="match status" value="1"/>
</dbReference>
<dbReference type="Proteomes" id="UP000002791">
    <property type="component" value="Chromosome"/>
</dbReference>
<dbReference type="RefSeq" id="WP_005457014.1">
    <property type="nucleotide sequence ID" value="NZ_CM001440.1"/>
</dbReference>
<dbReference type="Pfam" id="PF01408">
    <property type="entry name" value="GFO_IDH_MocA"/>
    <property type="match status" value="1"/>
</dbReference>
<accession>H5XHL2</accession>
<dbReference type="eggNOG" id="COG4693">
    <property type="taxonomic scope" value="Bacteria"/>
</dbReference>
<dbReference type="Gene3D" id="3.40.50.720">
    <property type="entry name" value="NAD(P)-binding Rossmann-like Domain"/>
    <property type="match status" value="1"/>
</dbReference>
<sequence length="365" mass="38875">MTPAERPPAVVCGTGFGRVYLEALSRPDSPYRPAGVLARGSARSVACAEHYGVPLYRDVDEVPDDVALACVVVGSGLVGGPGATLAERFLTRGVPVLQEHPLHPDELASCLRVARRHGTVHHVDTLFVHVEPVRRFVAAARRLLTRQPALFVEATCAYQVLQTLLEVLGEALGGARATGLTAAPGEPGPFRTVSGELAGVPFALRVQHELDPRAPDNHAHLLHRVTIGTEGGQLTLVNTHGPVVWTPRAHMPTDLATAVRLGDSAATHLDLPSARVVGPAEAPSYRHALAELWPNGILRAITALRHDVVAGDGGRAHGQRQLLLSRLSRKVNELLGPVRLIHRPDPEVLDVDDVLAGTEPTTGAR</sequence>
<feature type="domain" description="Gfo/Idh/MocA-like oxidoreductase N-terminal" evidence="1">
    <location>
        <begin position="10"/>
        <end position="124"/>
    </location>
</feature>
<dbReference type="STRING" id="882082.SaccyDRAFT_2846"/>
<dbReference type="OrthoDB" id="9760689at2"/>